<dbReference type="EMBL" id="LS398110">
    <property type="protein sequence ID" value="SPP98090.1"/>
    <property type="molecule type" value="Genomic_DNA"/>
</dbReference>
<feature type="domain" description="Solute-binding protein family 3/N-terminal" evidence="3">
    <location>
        <begin position="38"/>
        <end position="263"/>
    </location>
</feature>
<proteinExistence type="predicted"/>
<dbReference type="SMART" id="SM00062">
    <property type="entry name" value="PBPb"/>
    <property type="match status" value="1"/>
</dbReference>
<accession>A0A2U3Q9R1</accession>
<evidence type="ECO:0000259" key="3">
    <source>
        <dbReference type="SMART" id="SM00062"/>
    </source>
</evidence>
<dbReference type="InterPro" id="IPR014337">
    <property type="entry name" value="Ectoine_EhuB"/>
</dbReference>
<dbReference type="NCBIfam" id="TIGR02995">
    <property type="entry name" value="ectoine_ehuB"/>
    <property type="match status" value="1"/>
</dbReference>
<dbReference type="Pfam" id="PF00497">
    <property type="entry name" value="SBP_bac_3"/>
    <property type="match status" value="1"/>
</dbReference>
<dbReference type="InterPro" id="IPR001638">
    <property type="entry name" value="Solute-binding_3/MltF_N"/>
</dbReference>
<dbReference type="GO" id="GO:0033294">
    <property type="term" value="F:ectoine binding"/>
    <property type="evidence" value="ECO:0007669"/>
    <property type="project" value="InterPro"/>
</dbReference>
<name>A0A2U3Q9R1_9BRAD</name>
<dbReference type="KEGG" id="bvz:BRAD3257_7339"/>
<sequence>MRGTKLSLFVALVTLTGYLVPIAAQAEDTLAAIRKAGKVTVALASIPPYMIVSPSGEATGASVDLQNMVLKNMGLPALTPVLTDWSAMIPGLQVKQFDYIGAGWNITEAFCKVVLFSAPTYVNPPGLFVSAGNPKKLTSVADIARQPDSKLAVAAGKNTPYEQYALKQGVKPEQIIYVPDIQAGVATVTGGRADAYITGQLGIPHPEQKGLELVHDKGAPLVAGGMVFRKEDVALRDAYNKELNVLVRNGTLLKLYEKYQVSNGDAIVQGISKFTKAADVEPSCE</sequence>
<evidence type="ECO:0000256" key="1">
    <source>
        <dbReference type="ARBA" id="ARBA00022729"/>
    </source>
</evidence>
<dbReference type="PANTHER" id="PTHR35936:SF17">
    <property type="entry name" value="ARGININE-BINDING EXTRACELLULAR PROTEIN ARTP"/>
    <property type="match status" value="1"/>
</dbReference>
<protein>
    <submittedName>
        <fullName evidence="4">Putative Extracellular solute-binding protein</fullName>
    </submittedName>
</protein>
<keyword evidence="1 2" id="KW-0732">Signal</keyword>
<reference evidence="4 5" key="1">
    <citation type="submission" date="2018-03" db="EMBL/GenBank/DDBJ databases">
        <authorList>
            <person name="Gully D."/>
        </authorList>
    </citation>
    <scope>NUCLEOTIDE SEQUENCE [LARGE SCALE GENOMIC DNA]</scope>
    <source>
        <strain evidence="4">ORS3257</strain>
    </source>
</reference>
<dbReference type="AlphaFoldDB" id="A0A2U3Q9R1"/>
<dbReference type="RefSeq" id="WP_122405278.1">
    <property type="nucleotide sequence ID" value="NZ_LS398110.1"/>
</dbReference>
<feature type="signal peptide" evidence="2">
    <location>
        <begin position="1"/>
        <end position="26"/>
    </location>
</feature>
<organism evidence="4 5">
    <name type="scientific">Bradyrhizobium vignae</name>
    <dbReference type="NCBI Taxonomy" id="1549949"/>
    <lineage>
        <taxon>Bacteria</taxon>
        <taxon>Pseudomonadati</taxon>
        <taxon>Pseudomonadota</taxon>
        <taxon>Alphaproteobacteria</taxon>
        <taxon>Hyphomicrobiales</taxon>
        <taxon>Nitrobacteraceae</taxon>
        <taxon>Bradyrhizobium</taxon>
    </lineage>
</organism>
<evidence type="ECO:0000256" key="2">
    <source>
        <dbReference type="SAM" id="SignalP"/>
    </source>
</evidence>
<dbReference type="PANTHER" id="PTHR35936">
    <property type="entry name" value="MEMBRANE-BOUND LYTIC MUREIN TRANSGLYCOSYLASE F"/>
    <property type="match status" value="1"/>
</dbReference>
<evidence type="ECO:0000313" key="5">
    <source>
        <dbReference type="Proteomes" id="UP000246085"/>
    </source>
</evidence>
<dbReference type="SUPFAM" id="SSF53850">
    <property type="entry name" value="Periplasmic binding protein-like II"/>
    <property type="match status" value="1"/>
</dbReference>
<feature type="chain" id="PRO_5015595606" evidence="2">
    <location>
        <begin position="27"/>
        <end position="285"/>
    </location>
</feature>
<dbReference type="GO" id="GO:0051470">
    <property type="term" value="P:ectoine transmembrane transport"/>
    <property type="evidence" value="ECO:0007669"/>
    <property type="project" value="InterPro"/>
</dbReference>
<gene>
    <name evidence="4" type="ORF">BRAD3257_7339</name>
</gene>
<evidence type="ECO:0000313" key="4">
    <source>
        <dbReference type="EMBL" id="SPP98090.1"/>
    </source>
</evidence>
<dbReference type="Proteomes" id="UP000246085">
    <property type="component" value="Chromosome BRAD3257"/>
</dbReference>
<dbReference type="Gene3D" id="3.40.190.10">
    <property type="entry name" value="Periplasmic binding protein-like II"/>
    <property type="match status" value="2"/>
</dbReference>